<protein>
    <submittedName>
        <fullName evidence="3">Uncharacterized protein</fullName>
    </submittedName>
</protein>
<keyword evidence="2" id="KW-1133">Transmembrane helix</keyword>
<reference evidence="3" key="2">
    <citation type="submission" date="2020-11" db="EMBL/GenBank/DDBJ databases">
        <authorList>
            <person name="McCartney M.A."/>
            <person name="Auch B."/>
            <person name="Kono T."/>
            <person name="Mallez S."/>
            <person name="Becker A."/>
            <person name="Gohl D.M."/>
            <person name="Silverstein K.A.T."/>
            <person name="Koren S."/>
            <person name="Bechman K.B."/>
            <person name="Herman A."/>
            <person name="Abrahante J.E."/>
            <person name="Garbe J."/>
        </authorList>
    </citation>
    <scope>NUCLEOTIDE SEQUENCE</scope>
    <source>
        <strain evidence="3">Duluth1</strain>
        <tissue evidence="3">Whole animal</tissue>
    </source>
</reference>
<dbReference type="AlphaFoldDB" id="A0A9D3YTH1"/>
<proteinExistence type="predicted"/>
<keyword evidence="2" id="KW-0812">Transmembrane</keyword>
<dbReference type="EMBL" id="JAIWYP010000015">
    <property type="protein sequence ID" value="KAH3704860.1"/>
    <property type="molecule type" value="Genomic_DNA"/>
</dbReference>
<keyword evidence="2" id="KW-0472">Membrane</keyword>
<feature type="compositionally biased region" description="Polar residues" evidence="1">
    <location>
        <begin position="138"/>
        <end position="155"/>
    </location>
</feature>
<sequence length="432" mass="48552">MIDDKPNLTCTDTKRDEKLCIFNDSKTWIDNREQCEKNSGKLLPYFFQKIEPYIENSKRYSLGAFRSFEAFANNALFPTVPCLSITRVDGTLWLEPDNCLEKRRYLCKNDKSTDEEEQDDGCSSSSNGGDGDEVGVKKSSSPAYTSEIPISTETKISYERKITTTHPTNDEEEQDDDGSGSSNGGDGDKGRGKKSSSPAYTSEIPISTETKISYERKISTMHPTNDLDDINNKSENNKNGYITILSVRICLVVAIIAVVIIIAYVKRREIQKCYINRKNTSNTQVVIKLGRKTSVLSIENHSPDSPHQEHYAEIDIHNTSTSSETNDKNENEYDHVQHETSTTVSKNAKSHGGQYNIYDRSVLRVTDDDYDTLGDAKTNSRNTEENMYSHTIDANTRLANTSGLCNTLGQTTFLEINIDSNDYHKLSDVARK</sequence>
<feature type="region of interest" description="Disordered" evidence="1">
    <location>
        <begin position="110"/>
        <end position="208"/>
    </location>
</feature>
<gene>
    <name evidence="3" type="ORF">DPMN_079921</name>
</gene>
<name>A0A9D3YTH1_DREPO</name>
<evidence type="ECO:0000313" key="4">
    <source>
        <dbReference type="Proteomes" id="UP000828390"/>
    </source>
</evidence>
<feature type="transmembrane region" description="Helical" evidence="2">
    <location>
        <begin position="241"/>
        <end position="265"/>
    </location>
</feature>
<accession>A0A9D3YTH1</accession>
<feature type="compositionally biased region" description="Polar residues" evidence="1">
    <location>
        <begin position="198"/>
        <end position="208"/>
    </location>
</feature>
<reference evidence="3" key="1">
    <citation type="journal article" date="2019" name="bioRxiv">
        <title>The Genome of the Zebra Mussel, Dreissena polymorpha: A Resource for Invasive Species Research.</title>
        <authorList>
            <person name="McCartney M.A."/>
            <person name="Auch B."/>
            <person name="Kono T."/>
            <person name="Mallez S."/>
            <person name="Zhang Y."/>
            <person name="Obille A."/>
            <person name="Becker A."/>
            <person name="Abrahante J.E."/>
            <person name="Garbe J."/>
            <person name="Badalamenti J.P."/>
            <person name="Herman A."/>
            <person name="Mangelson H."/>
            <person name="Liachko I."/>
            <person name="Sullivan S."/>
            <person name="Sone E.D."/>
            <person name="Koren S."/>
            <person name="Silverstein K.A.T."/>
            <person name="Beckman K.B."/>
            <person name="Gohl D.M."/>
        </authorList>
    </citation>
    <scope>NUCLEOTIDE SEQUENCE</scope>
    <source>
        <strain evidence="3">Duluth1</strain>
        <tissue evidence="3">Whole animal</tissue>
    </source>
</reference>
<evidence type="ECO:0000256" key="1">
    <source>
        <dbReference type="SAM" id="MobiDB-lite"/>
    </source>
</evidence>
<comment type="caution">
    <text evidence="3">The sequence shown here is derived from an EMBL/GenBank/DDBJ whole genome shotgun (WGS) entry which is preliminary data.</text>
</comment>
<feature type="region of interest" description="Disordered" evidence="1">
    <location>
        <begin position="318"/>
        <end position="351"/>
    </location>
</feature>
<organism evidence="3 4">
    <name type="scientific">Dreissena polymorpha</name>
    <name type="common">Zebra mussel</name>
    <name type="synonym">Mytilus polymorpha</name>
    <dbReference type="NCBI Taxonomy" id="45954"/>
    <lineage>
        <taxon>Eukaryota</taxon>
        <taxon>Metazoa</taxon>
        <taxon>Spiralia</taxon>
        <taxon>Lophotrochozoa</taxon>
        <taxon>Mollusca</taxon>
        <taxon>Bivalvia</taxon>
        <taxon>Autobranchia</taxon>
        <taxon>Heteroconchia</taxon>
        <taxon>Euheterodonta</taxon>
        <taxon>Imparidentia</taxon>
        <taxon>Neoheterodontei</taxon>
        <taxon>Myida</taxon>
        <taxon>Dreissenoidea</taxon>
        <taxon>Dreissenidae</taxon>
        <taxon>Dreissena</taxon>
    </lineage>
</organism>
<feature type="compositionally biased region" description="Basic and acidic residues" evidence="1">
    <location>
        <begin position="325"/>
        <end position="338"/>
    </location>
</feature>
<evidence type="ECO:0000313" key="3">
    <source>
        <dbReference type="EMBL" id="KAH3704860.1"/>
    </source>
</evidence>
<keyword evidence="4" id="KW-1185">Reference proteome</keyword>
<evidence type="ECO:0000256" key="2">
    <source>
        <dbReference type="SAM" id="Phobius"/>
    </source>
</evidence>
<dbReference type="Proteomes" id="UP000828390">
    <property type="component" value="Unassembled WGS sequence"/>
</dbReference>